<dbReference type="PANTHER" id="PTHR46031:SF37">
    <property type="entry name" value="DRBM DOMAIN-CONTAINING PROTEIN"/>
    <property type="match status" value="1"/>
</dbReference>
<feature type="domain" description="DRBM" evidence="4">
    <location>
        <begin position="84"/>
        <end position="153"/>
    </location>
</feature>
<dbReference type="InterPro" id="IPR014720">
    <property type="entry name" value="dsRBD_dom"/>
</dbReference>
<dbReference type="SMR" id="A0A445L0C1"/>
<sequence length="207" mass="23088">MYKTRLQDFTSKSGIQFPVYHTINEGHIPKFRSTVWVAEMRYTSPSTFSQKKVVEQDVARLALEGILHRTRDEGLSLVDQISPIFKSIMNEYAHKLHVEQPTYNNDKQLLGGVLPAFITSLVFNGTSYTGGPAGTKKDVEQSAAKAAILSIMSILSCDSSSGTALAEVIRSKSIFYYAVLSDIQDFNHVSNMWKCPWATGAVYPSRR</sequence>
<dbReference type="Gene3D" id="3.30.160.20">
    <property type="match status" value="2"/>
</dbReference>
<dbReference type="PROSITE" id="PS50137">
    <property type="entry name" value="DS_RBD"/>
    <property type="match status" value="1"/>
</dbReference>
<dbReference type="SUPFAM" id="SSF54768">
    <property type="entry name" value="dsRNA-binding domain-like"/>
    <property type="match status" value="2"/>
</dbReference>
<dbReference type="FunFam" id="3.30.160.20:FF:000071">
    <property type="entry name" value="Double-stranded RNA-binding protein 4"/>
    <property type="match status" value="1"/>
</dbReference>
<gene>
    <name evidence="5" type="ORF">D0Y65_009738</name>
</gene>
<name>A0A445L0C1_GLYSO</name>
<evidence type="ECO:0000313" key="6">
    <source>
        <dbReference type="Proteomes" id="UP000289340"/>
    </source>
</evidence>
<organism evidence="5 6">
    <name type="scientific">Glycine soja</name>
    <name type="common">Wild soybean</name>
    <dbReference type="NCBI Taxonomy" id="3848"/>
    <lineage>
        <taxon>Eukaryota</taxon>
        <taxon>Viridiplantae</taxon>
        <taxon>Streptophyta</taxon>
        <taxon>Embryophyta</taxon>
        <taxon>Tracheophyta</taxon>
        <taxon>Spermatophyta</taxon>
        <taxon>Magnoliopsida</taxon>
        <taxon>eudicotyledons</taxon>
        <taxon>Gunneridae</taxon>
        <taxon>Pentapetalae</taxon>
        <taxon>rosids</taxon>
        <taxon>fabids</taxon>
        <taxon>Fabales</taxon>
        <taxon>Fabaceae</taxon>
        <taxon>Papilionoideae</taxon>
        <taxon>50 kb inversion clade</taxon>
        <taxon>NPAAA clade</taxon>
        <taxon>indigoferoid/millettioid clade</taxon>
        <taxon>Phaseoleae</taxon>
        <taxon>Glycine</taxon>
        <taxon>Glycine subgen. Soja</taxon>
    </lineage>
</organism>
<evidence type="ECO:0000256" key="1">
    <source>
        <dbReference type="ARBA" id="ARBA00022737"/>
    </source>
</evidence>
<keyword evidence="2 3" id="KW-0694">RNA-binding</keyword>
<reference evidence="5 6" key="1">
    <citation type="submission" date="2018-09" db="EMBL/GenBank/DDBJ databases">
        <title>A high-quality reference genome of wild soybean provides a powerful tool to mine soybean genomes.</title>
        <authorList>
            <person name="Xie M."/>
            <person name="Chung C.Y.L."/>
            <person name="Li M.-W."/>
            <person name="Wong F.-L."/>
            <person name="Chan T.-F."/>
            <person name="Lam H.-M."/>
        </authorList>
    </citation>
    <scope>NUCLEOTIDE SEQUENCE [LARGE SCALE GENOMIC DNA]</scope>
    <source>
        <strain evidence="6">cv. W05</strain>
        <tissue evidence="5">Hypocotyl of etiolated seedlings</tissue>
    </source>
</reference>
<evidence type="ECO:0000256" key="2">
    <source>
        <dbReference type="ARBA" id="ARBA00022884"/>
    </source>
</evidence>
<evidence type="ECO:0000259" key="4">
    <source>
        <dbReference type="PROSITE" id="PS50137"/>
    </source>
</evidence>
<keyword evidence="6" id="KW-1185">Reference proteome</keyword>
<protein>
    <submittedName>
        <fullName evidence="5">Double-stranded RNA-binding protein 4</fullName>
    </submittedName>
</protein>
<dbReference type="AlphaFoldDB" id="A0A445L0C1"/>
<dbReference type="Proteomes" id="UP000289340">
    <property type="component" value="Chromosome 4"/>
</dbReference>
<proteinExistence type="predicted"/>
<dbReference type="Pfam" id="PF00035">
    <property type="entry name" value="dsrm"/>
    <property type="match status" value="2"/>
</dbReference>
<evidence type="ECO:0000256" key="3">
    <source>
        <dbReference type="PROSITE-ProRule" id="PRU00266"/>
    </source>
</evidence>
<dbReference type="PANTHER" id="PTHR46031">
    <property type="match status" value="1"/>
</dbReference>
<accession>A0A445L0C1</accession>
<comment type="caution">
    <text evidence="5">The sequence shown here is derived from an EMBL/GenBank/DDBJ whole genome shotgun (WGS) entry which is preliminary data.</text>
</comment>
<keyword evidence="1" id="KW-0677">Repeat</keyword>
<dbReference type="EMBL" id="QZWG01000004">
    <property type="protein sequence ID" value="RZC16578.1"/>
    <property type="molecule type" value="Genomic_DNA"/>
</dbReference>
<dbReference type="SMART" id="SM00358">
    <property type="entry name" value="DSRM"/>
    <property type="match status" value="2"/>
</dbReference>
<evidence type="ECO:0000313" key="5">
    <source>
        <dbReference type="EMBL" id="RZC16578.1"/>
    </source>
</evidence>
<dbReference type="GO" id="GO:0003723">
    <property type="term" value="F:RNA binding"/>
    <property type="evidence" value="ECO:0007669"/>
    <property type="project" value="UniProtKB-UniRule"/>
</dbReference>